<dbReference type="EMBL" id="FLUV01000077">
    <property type="protein sequence ID" value="SBW17366.1"/>
    <property type="molecule type" value="Genomic_DNA"/>
</dbReference>
<keyword evidence="7 12" id="KW-0808">Transferase</keyword>
<dbReference type="GO" id="GO:0032259">
    <property type="term" value="P:methylation"/>
    <property type="evidence" value="ECO:0007669"/>
    <property type="project" value="UniProtKB-KW"/>
</dbReference>
<keyword evidence="13" id="KW-1185">Reference proteome</keyword>
<dbReference type="InterPro" id="IPR029063">
    <property type="entry name" value="SAM-dependent_MTases_sf"/>
</dbReference>
<dbReference type="EC" id="2.1.1.77" evidence="3"/>
<keyword evidence="5" id="KW-0963">Cytoplasm</keyword>
<dbReference type="AlphaFoldDB" id="A0A1C3NSZ3"/>
<dbReference type="PROSITE" id="PS01279">
    <property type="entry name" value="PCMT"/>
    <property type="match status" value="1"/>
</dbReference>
<dbReference type="PANTHER" id="PTHR11579:SF0">
    <property type="entry name" value="PROTEIN-L-ISOASPARTATE(D-ASPARTATE) O-METHYLTRANSFERASE"/>
    <property type="match status" value="1"/>
</dbReference>
<accession>A0A1C3NSZ3</accession>
<dbReference type="GO" id="GO:0004719">
    <property type="term" value="F:protein-L-isoaspartate (D-aspartate) O-methyltransferase activity"/>
    <property type="evidence" value="ECO:0007669"/>
    <property type="project" value="UniProtKB-EC"/>
</dbReference>
<keyword evidence="8" id="KW-0949">S-adenosyl-L-methionine</keyword>
<evidence type="ECO:0000256" key="10">
    <source>
        <dbReference type="ARBA" id="ARBA00031323"/>
    </source>
</evidence>
<comment type="similarity">
    <text evidence="2">Belongs to the methyltransferase superfamily. L-isoaspartyl/D-aspartyl protein methyltransferase family.</text>
</comment>
<name>A0A1C3NSZ3_9ACTN</name>
<evidence type="ECO:0000256" key="5">
    <source>
        <dbReference type="ARBA" id="ARBA00022490"/>
    </source>
</evidence>
<dbReference type="Pfam" id="PF01135">
    <property type="entry name" value="PCMT"/>
    <property type="match status" value="1"/>
</dbReference>
<dbReference type="CDD" id="cd02440">
    <property type="entry name" value="AdoMet_MTases"/>
    <property type="match status" value="1"/>
</dbReference>
<gene>
    <name evidence="12" type="ORF">FDG2_0185</name>
</gene>
<dbReference type="SUPFAM" id="SSF53335">
    <property type="entry name" value="S-adenosyl-L-methionine-dependent methyltransferases"/>
    <property type="match status" value="1"/>
</dbReference>
<proteinExistence type="inferred from homology"/>
<keyword evidence="6 12" id="KW-0489">Methyltransferase</keyword>
<evidence type="ECO:0000313" key="13">
    <source>
        <dbReference type="Proteomes" id="UP000199013"/>
    </source>
</evidence>
<evidence type="ECO:0000256" key="2">
    <source>
        <dbReference type="ARBA" id="ARBA00005369"/>
    </source>
</evidence>
<dbReference type="GO" id="GO:0005737">
    <property type="term" value="C:cytoplasm"/>
    <property type="evidence" value="ECO:0007669"/>
    <property type="project" value="UniProtKB-SubCell"/>
</dbReference>
<organism evidence="12 13">
    <name type="scientific">Candidatus Protofrankia californiensis</name>
    <dbReference type="NCBI Taxonomy" id="1839754"/>
    <lineage>
        <taxon>Bacteria</taxon>
        <taxon>Bacillati</taxon>
        <taxon>Actinomycetota</taxon>
        <taxon>Actinomycetes</taxon>
        <taxon>Frankiales</taxon>
        <taxon>Frankiaceae</taxon>
        <taxon>Protofrankia</taxon>
    </lineage>
</organism>
<evidence type="ECO:0000256" key="9">
    <source>
        <dbReference type="ARBA" id="ARBA00030757"/>
    </source>
</evidence>
<evidence type="ECO:0000256" key="6">
    <source>
        <dbReference type="ARBA" id="ARBA00022603"/>
    </source>
</evidence>
<dbReference type="Proteomes" id="UP000199013">
    <property type="component" value="Unassembled WGS sequence"/>
</dbReference>
<evidence type="ECO:0000256" key="3">
    <source>
        <dbReference type="ARBA" id="ARBA00011890"/>
    </source>
</evidence>
<evidence type="ECO:0000256" key="8">
    <source>
        <dbReference type="ARBA" id="ARBA00022691"/>
    </source>
</evidence>
<comment type="subcellular location">
    <subcellularLocation>
        <location evidence="1">Cytoplasm</location>
    </subcellularLocation>
</comment>
<evidence type="ECO:0000256" key="11">
    <source>
        <dbReference type="ARBA" id="ARBA00031350"/>
    </source>
</evidence>
<sequence>MSRVRRADFVPDVVWVQREDGWFIRLDRKEDQEAWDKLANSDEYVITQVDDGAGTYGADRGIFPTSSSSAPGVIHEMLNLLDLHSGMDVLEIGTGTGFNAALLAESVMPGYITTVEVDESVADHAREALLKAGVSATVVMGDGTCGYEDNAPYDRIICTASALSVPYAWIEQTRPGGRIVLPYTGSFDRGAFLCLIVDGYGGASGKFHGTASFMRLRGHRAGRALWQIWNTADAHTTTTEEYLREPFVEYDAGFALGLLLPGWMTAEREEDDGEILLMSDRVSNSWATVRPANNGSVTYEVHYDGPHRLWVELEAAYRWWTDAGRPDQTRFGTTVTPEGQTFWLDSPDRTLPNGTIRWE</sequence>
<evidence type="ECO:0000256" key="4">
    <source>
        <dbReference type="ARBA" id="ARBA00013346"/>
    </source>
</evidence>
<evidence type="ECO:0000256" key="7">
    <source>
        <dbReference type="ARBA" id="ARBA00022679"/>
    </source>
</evidence>
<reference evidence="13" key="1">
    <citation type="submission" date="2016-02" db="EMBL/GenBank/DDBJ databases">
        <authorList>
            <person name="Wibberg D."/>
        </authorList>
    </citation>
    <scope>NUCLEOTIDE SEQUENCE [LARGE SCALE GENOMIC DNA]</scope>
</reference>
<protein>
    <recommendedName>
        <fullName evidence="4">Protein-L-isoaspartate O-methyltransferase</fullName>
        <ecNumber evidence="3">2.1.1.77</ecNumber>
    </recommendedName>
    <alternativeName>
        <fullName evidence="11">L-isoaspartyl protein carboxyl methyltransferase</fullName>
    </alternativeName>
    <alternativeName>
        <fullName evidence="9">Protein L-isoaspartyl methyltransferase</fullName>
    </alternativeName>
    <alternativeName>
        <fullName evidence="10">Protein-beta-aspartate methyltransferase</fullName>
    </alternativeName>
</protein>
<dbReference type="Gene3D" id="3.40.50.150">
    <property type="entry name" value="Vaccinia Virus protein VP39"/>
    <property type="match status" value="1"/>
</dbReference>
<dbReference type="PANTHER" id="PTHR11579">
    <property type="entry name" value="PROTEIN-L-ISOASPARTATE O-METHYLTRANSFERASE"/>
    <property type="match status" value="1"/>
</dbReference>
<evidence type="ECO:0000256" key="1">
    <source>
        <dbReference type="ARBA" id="ARBA00004496"/>
    </source>
</evidence>
<dbReference type="InterPro" id="IPR000682">
    <property type="entry name" value="PCMT"/>
</dbReference>
<evidence type="ECO:0000313" key="12">
    <source>
        <dbReference type="EMBL" id="SBW17366.1"/>
    </source>
</evidence>